<dbReference type="Gene3D" id="1.20.1280.130">
    <property type="match status" value="1"/>
</dbReference>
<sequence length="815" mass="92190">REKIHERCKNICPPKDTFDRTLLHTHDKSRTDLEQVPKIFMKPDFALDDSLTFNSVLPWSHFNTAGGKGNRDAASSKLLQEKLSHYLDIVEVNIAHQISLRSEAFFHAMTSQHELQDYLKKTSQAVKMLRDKIAQIDKVMCEGSLQILRLALTRNNCVKVYNKLKLMATVHQTQPTVQVLLSTSEFVGALDLIATTQEVLQQELQGIHSFRHLGSQLCELEKLISKMMIAEFSTYSHSDLNRPLEDDCQVLEECVINKVSQIEEIDTDVVVKLADQMRMLNFLQWFDLLKDIFSKFTIFLHRVKATLNIIHSVVLSVLDKNQRTRELEEISQQKNAARDNSLDTEVAYLTHEGMFISDAFNEGELASVAVDTTSQRNVSPNSEPCSSDSVSEPECTTDSSSSKEQTSSSATPGGVDVMVSEDMKLTDVELGKLANNIQELLYSASDICHDRAVKFLMARAKDGFLEKLNSMEFITLSRLMETFILDTEQICGRKSMSLLGALQSQANKFVNRFHEERKTKLSLLLDNERWKQADVPAEFQDLVDSISGGKIALPEKKSGTTEERKPAEVLIVEGQQYAVVGTVLLLIRIILEYCQCVDNIPSVTTDMLTRLSDLLKYFNSRSCQLVLGAGAMQVVGLKTITTKNLALASRCLQLIVHYIPVIRTHFEARLPPKQYNMLRHFDHITKDYHDHIAEIAAKLVAIMDSLFDKLLSKYEVKAPVPSACFRNICKQMAKMHEAIFDLLPEEQTQMLFLRINASYKLHLKKQLCHLNVINDGGPQNGLVTADVAFYTGNLQALKGLKDLDLNMAEIWEQKR</sequence>
<feature type="domain" description="Vacuolar protein sorting-associated protein 54 C-terminal" evidence="12">
    <location>
        <begin position="575"/>
        <end position="704"/>
    </location>
</feature>
<evidence type="ECO:0000256" key="3">
    <source>
        <dbReference type="ARBA" id="ARBA00017665"/>
    </source>
</evidence>
<dbReference type="AlphaFoldDB" id="A0A8C2V5R0"/>
<protein>
    <recommendedName>
        <fullName evidence="3">Vacuolar protein sorting-associated protein 54</fullName>
    </recommendedName>
</protein>
<evidence type="ECO:0000259" key="13">
    <source>
        <dbReference type="Pfam" id="PF10475"/>
    </source>
</evidence>
<dbReference type="Ensembl" id="ENSCLAT00000010809.1">
    <property type="protein sequence ID" value="ENSCLAP00000010677.1"/>
    <property type="gene ID" value="ENSCLAG00000007366.1"/>
</dbReference>
<reference evidence="14" key="1">
    <citation type="submission" date="2025-08" db="UniProtKB">
        <authorList>
            <consortium name="Ensembl"/>
        </authorList>
    </citation>
    <scope>IDENTIFICATION</scope>
</reference>
<evidence type="ECO:0000256" key="7">
    <source>
        <dbReference type="ARBA" id="ARBA00023034"/>
    </source>
</evidence>
<dbReference type="GO" id="GO:0000938">
    <property type="term" value="C:GARP complex"/>
    <property type="evidence" value="ECO:0007669"/>
    <property type="project" value="InterPro"/>
</dbReference>
<keyword evidence="8" id="KW-0175">Coiled coil</keyword>
<evidence type="ECO:0000256" key="2">
    <source>
        <dbReference type="ARBA" id="ARBA00009150"/>
    </source>
</evidence>
<dbReference type="GO" id="GO:0006896">
    <property type="term" value="P:Golgi to vacuole transport"/>
    <property type="evidence" value="ECO:0007669"/>
    <property type="project" value="TreeGrafter"/>
</dbReference>
<dbReference type="InterPro" id="IPR019515">
    <property type="entry name" value="VPS54_N"/>
</dbReference>
<feature type="domain" description="Vacuolar protein sorting-associated protein 54 N-terminal" evidence="13">
    <location>
        <begin position="81"/>
        <end position="232"/>
    </location>
</feature>
<dbReference type="FunFam" id="1.20.1280.130:FF:000001">
    <property type="entry name" value="Vacuolar protein sorting-associated protein 54"/>
    <property type="match status" value="1"/>
</dbReference>
<evidence type="ECO:0000256" key="6">
    <source>
        <dbReference type="ARBA" id="ARBA00022927"/>
    </source>
</evidence>
<comment type="subunit">
    <text evidence="10">Component of the Golgi-associated retrograde protein (GARP) complex, also called VFT (VPS fifty-three) complex, composed of VPS51, VPS52, VPS53 and VPS54. EIPR1 interacts with GARP complex and mediates its recruitment to the trans-Golgi network. Interacts with VPS51 in an EIPR1-independent manner.</text>
</comment>
<evidence type="ECO:0000313" key="14">
    <source>
        <dbReference type="Ensembl" id="ENSCLAP00000010677.1"/>
    </source>
</evidence>
<dbReference type="Pfam" id="PF07928">
    <property type="entry name" value="Vps54"/>
    <property type="match status" value="1"/>
</dbReference>
<name>A0A8C2V5R0_CHILA</name>
<feature type="compositionally biased region" description="Polar residues" evidence="11">
    <location>
        <begin position="372"/>
        <end position="390"/>
    </location>
</feature>
<feature type="compositionally biased region" description="Low complexity" evidence="11">
    <location>
        <begin position="396"/>
        <end position="411"/>
    </location>
</feature>
<keyword evidence="6" id="KW-0653">Protein transport</keyword>
<evidence type="ECO:0000259" key="12">
    <source>
        <dbReference type="Pfam" id="PF07928"/>
    </source>
</evidence>
<organism evidence="14 15">
    <name type="scientific">Chinchilla lanigera</name>
    <name type="common">Long-tailed chinchilla</name>
    <name type="synonym">Chinchilla villidera</name>
    <dbReference type="NCBI Taxonomy" id="34839"/>
    <lineage>
        <taxon>Eukaryota</taxon>
        <taxon>Metazoa</taxon>
        <taxon>Chordata</taxon>
        <taxon>Craniata</taxon>
        <taxon>Vertebrata</taxon>
        <taxon>Euteleostomi</taxon>
        <taxon>Mammalia</taxon>
        <taxon>Eutheria</taxon>
        <taxon>Euarchontoglires</taxon>
        <taxon>Glires</taxon>
        <taxon>Rodentia</taxon>
        <taxon>Hystricomorpha</taxon>
        <taxon>Chinchillidae</taxon>
        <taxon>Chinchilla</taxon>
    </lineage>
</organism>
<evidence type="ECO:0000256" key="4">
    <source>
        <dbReference type="ARBA" id="ARBA00022448"/>
    </source>
</evidence>
<gene>
    <name evidence="14" type="primary">VPS54</name>
</gene>
<dbReference type="GO" id="GO:0042147">
    <property type="term" value="P:retrograde transport, endosome to Golgi"/>
    <property type="evidence" value="ECO:0007669"/>
    <property type="project" value="InterPro"/>
</dbReference>
<dbReference type="Gene3D" id="6.10.250.860">
    <property type="match status" value="1"/>
</dbReference>
<keyword evidence="5" id="KW-0597">Phosphoprotein</keyword>
<reference evidence="14" key="2">
    <citation type="submission" date="2025-09" db="UniProtKB">
        <authorList>
            <consortium name="Ensembl"/>
        </authorList>
    </citation>
    <scope>IDENTIFICATION</scope>
</reference>
<feature type="region of interest" description="Disordered" evidence="11">
    <location>
        <begin position="372"/>
        <end position="416"/>
    </location>
</feature>
<accession>A0A8C2V5R0</accession>
<evidence type="ECO:0000256" key="11">
    <source>
        <dbReference type="SAM" id="MobiDB-lite"/>
    </source>
</evidence>
<keyword evidence="7" id="KW-0333">Golgi apparatus</keyword>
<evidence type="ECO:0000256" key="5">
    <source>
        <dbReference type="ARBA" id="ARBA00022553"/>
    </source>
</evidence>
<dbReference type="Proteomes" id="UP000694398">
    <property type="component" value="Unassembled WGS sequence"/>
</dbReference>
<dbReference type="InterPro" id="IPR012501">
    <property type="entry name" value="Vps54_C"/>
</dbReference>
<evidence type="ECO:0000256" key="8">
    <source>
        <dbReference type="ARBA" id="ARBA00023054"/>
    </source>
</evidence>
<evidence type="ECO:0000256" key="10">
    <source>
        <dbReference type="ARBA" id="ARBA00063265"/>
    </source>
</evidence>
<dbReference type="InterPro" id="IPR039745">
    <property type="entry name" value="Vps54"/>
</dbReference>
<proteinExistence type="inferred from homology"/>
<dbReference type="GO" id="GO:0005829">
    <property type="term" value="C:cytosol"/>
    <property type="evidence" value="ECO:0007669"/>
    <property type="project" value="GOC"/>
</dbReference>
<evidence type="ECO:0000313" key="15">
    <source>
        <dbReference type="Proteomes" id="UP000694398"/>
    </source>
</evidence>
<dbReference type="PANTHER" id="PTHR12965">
    <property type="entry name" value="VACUOLAR PROTEIN SORTING 54"/>
    <property type="match status" value="1"/>
</dbReference>
<dbReference type="GeneTree" id="ENSGT00390000000583"/>
<comment type="subcellular location">
    <subcellularLocation>
        <location evidence="1">Golgi apparatus</location>
        <location evidence="1">trans-Golgi network</location>
    </subcellularLocation>
</comment>
<dbReference type="GO" id="GO:0015031">
    <property type="term" value="P:protein transport"/>
    <property type="evidence" value="ECO:0007669"/>
    <property type="project" value="UniProtKB-KW"/>
</dbReference>
<comment type="function">
    <text evidence="9">Acts as a component of the GARP complex that is involved in retrograde transport from early and late endosomes to the trans-Golgi network (TGN). The GARP complex is required for the maintenance of the cycling of mannose 6-phosphate receptors between the TGN and endosomes, this cycling is necessary for proper lysosomal sorting of acid hydrolases such as CTSD. Within the GARP complex, required to tether the complex to the TGN. Not involved in endocytic recycling.</text>
</comment>
<keyword evidence="4" id="KW-0813">Transport</keyword>
<comment type="similarity">
    <text evidence="2">Belongs to the VPS54 family.</text>
</comment>
<evidence type="ECO:0000256" key="1">
    <source>
        <dbReference type="ARBA" id="ARBA00004601"/>
    </source>
</evidence>
<dbReference type="GO" id="GO:0019905">
    <property type="term" value="F:syntaxin binding"/>
    <property type="evidence" value="ECO:0007669"/>
    <property type="project" value="TreeGrafter"/>
</dbReference>
<evidence type="ECO:0000256" key="9">
    <source>
        <dbReference type="ARBA" id="ARBA00058043"/>
    </source>
</evidence>
<dbReference type="Pfam" id="PF10475">
    <property type="entry name" value="Vps54_N"/>
    <property type="match status" value="1"/>
</dbReference>
<dbReference type="PANTHER" id="PTHR12965:SF0">
    <property type="entry name" value="VACUOLAR PROTEIN SORTING-ASSOCIATED PROTEIN 54"/>
    <property type="match status" value="1"/>
</dbReference>
<keyword evidence="15" id="KW-1185">Reference proteome</keyword>